<organism evidence="1 2">
    <name type="scientific">Hydrogenophaga atypica</name>
    <dbReference type="NCBI Taxonomy" id="249409"/>
    <lineage>
        <taxon>Bacteria</taxon>
        <taxon>Pseudomonadati</taxon>
        <taxon>Pseudomonadota</taxon>
        <taxon>Betaproteobacteria</taxon>
        <taxon>Burkholderiales</taxon>
        <taxon>Comamonadaceae</taxon>
        <taxon>Hydrogenophaga</taxon>
    </lineage>
</organism>
<reference evidence="2" key="1">
    <citation type="journal article" date="2019" name="Int. J. Syst. Evol. Microbiol.">
        <title>The Global Catalogue of Microorganisms (GCM) 10K type strain sequencing project: providing services to taxonomists for standard genome sequencing and annotation.</title>
        <authorList>
            <consortium name="The Broad Institute Genomics Platform"/>
            <consortium name="The Broad Institute Genome Sequencing Center for Infectious Disease"/>
            <person name="Wu L."/>
            <person name="Ma J."/>
        </authorList>
    </citation>
    <scope>NUCLEOTIDE SEQUENCE [LARGE SCALE GENOMIC DNA]</scope>
    <source>
        <strain evidence="2">CGMCC 1.12371</strain>
    </source>
</reference>
<evidence type="ECO:0008006" key="3">
    <source>
        <dbReference type="Google" id="ProtNLM"/>
    </source>
</evidence>
<accession>A0ABW2QK79</accession>
<dbReference type="EMBL" id="JBHTCA010000006">
    <property type="protein sequence ID" value="MFC7409471.1"/>
    <property type="molecule type" value="Genomic_DNA"/>
</dbReference>
<dbReference type="RefSeq" id="WP_382223210.1">
    <property type="nucleotide sequence ID" value="NZ_JBHTCA010000006.1"/>
</dbReference>
<evidence type="ECO:0000313" key="2">
    <source>
        <dbReference type="Proteomes" id="UP001596501"/>
    </source>
</evidence>
<dbReference type="Proteomes" id="UP001596501">
    <property type="component" value="Unassembled WGS sequence"/>
</dbReference>
<evidence type="ECO:0000313" key="1">
    <source>
        <dbReference type="EMBL" id="MFC7409471.1"/>
    </source>
</evidence>
<sequence>MLLQSNQEFLNHRYGMVVGDLNSNSQWDKQHRGCCHSDVVHELSKLGLESAYHRYFGEAQGEETTPTFFLQRNRAKSFHIDYAFLGKHWSAKRCEVGSVDSWISLSDHMPLSLHLSTEDAEDFGVA</sequence>
<dbReference type="SUPFAM" id="SSF56219">
    <property type="entry name" value="DNase I-like"/>
    <property type="match status" value="1"/>
</dbReference>
<gene>
    <name evidence="1" type="ORF">ACFQPB_11425</name>
</gene>
<name>A0ABW2QK79_9BURK</name>
<proteinExistence type="predicted"/>
<protein>
    <recommendedName>
        <fullName evidence="3">Endonuclease/exonuclease/phosphatase domain-containing protein</fullName>
    </recommendedName>
</protein>
<comment type="caution">
    <text evidence="1">The sequence shown here is derived from an EMBL/GenBank/DDBJ whole genome shotgun (WGS) entry which is preliminary data.</text>
</comment>
<keyword evidence="2" id="KW-1185">Reference proteome</keyword>
<dbReference type="InterPro" id="IPR036691">
    <property type="entry name" value="Endo/exonu/phosph_ase_sf"/>
</dbReference>
<dbReference type="Gene3D" id="3.60.10.10">
    <property type="entry name" value="Endonuclease/exonuclease/phosphatase"/>
    <property type="match status" value="1"/>
</dbReference>